<feature type="region of interest" description="Disordered" evidence="1">
    <location>
        <begin position="106"/>
        <end position="127"/>
    </location>
</feature>
<comment type="caution">
    <text evidence="2">The sequence shown here is derived from an EMBL/GenBank/DDBJ whole genome shotgun (WGS) entry which is preliminary data.</text>
</comment>
<dbReference type="GO" id="GO:0005737">
    <property type="term" value="C:cytoplasm"/>
    <property type="evidence" value="ECO:0007669"/>
    <property type="project" value="TreeGrafter"/>
</dbReference>
<evidence type="ECO:0000313" key="3">
    <source>
        <dbReference type="Proteomes" id="UP001174136"/>
    </source>
</evidence>
<dbReference type="GO" id="GO:0003676">
    <property type="term" value="F:nucleic acid binding"/>
    <property type="evidence" value="ECO:0007669"/>
    <property type="project" value="InterPro"/>
</dbReference>
<dbReference type="InterPro" id="IPR036397">
    <property type="entry name" value="RNaseH_sf"/>
</dbReference>
<evidence type="ECO:0000313" key="2">
    <source>
        <dbReference type="EMBL" id="KAK0153521.1"/>
    </source>
</evidence>
<proteinExistence type="predicted"/>
<organism evidence="2 3">
    <name type="scientific">Merluccius polli</name>
    <name type="common">Benguela hake</name>
    <name type="synonym">Merluccius cadenati</name>
    <dbReference type="NCBI Taxonomy" id="89951"/>
    <lineage>
        <taxon>Eukaryota</taxon>
        <taxon>Metazoa</taxon>
        <taxon>Chordata</taxon>
        <taxon>Craniata</taxon>
        <taxon>Vertebrata</taxon>
        <taxon>Euteleostomi</taxon>
        <taxon>Actinopterygii</taxon>
        <taxon>Neopterygii</taxon>
        <taxon>Teleostei</taxon>
        <taxon>Neoteleostei</taxon>
        <taxon>Acanthomorphata</taxon>
        <taxon>Zeiogadaria</taxon>
        <taxon>Gadariae</taxon>
        <taxon>Gadiformes</taxon>
        <taxon>Gadoidei</taxon>
        <taxon>Merlucciidae</taxon>
        <taxon>Merluccius</taxon>
    </lineage>
</organism>
<evidence type="ECO:0000256" key="1">
    <source>
        <dbReference type="SAM" id="MobiDB-lite"/>
    </source>
</evidence>
<accession>A0AA47N8H2</accession>
<dbReference type="PANTHER" id="PTHR23044">
    <property type="entry name" value="3'-5' EXONUCLEASE ERI1-RELATED"/>
    <property type="match status" value="1"/>
</dbReference>
<dbReference type="PANTHER" id="PTHR23044:SF61">
    <property type="entry name" value="3'-5' EXORIBONUCLEASE 1-RELATED"/>
    <property type="match status" value="1"/>
</dbReference>
<reference evidence="2" key="1">
    <citation type="journal article" date="2023" name="Front. Mar. Sci.">
        <title>A new Merluccius polli reference genome to investigate the effects of global change in West African waters.</title>
        <authorList>
            <person name="Mateo J.L."/>
            <person name="Blanco-Fernandez C."/>
            <person name="Garcia-Vazquez E."/>
            <person name="Machado-Schiaffino G."/>
        </authorList>
    </citation>
    <scope>NUCLEOTIDE SEQUENCE</scope>
    <source>
        <strain evidence="2">C29</strain>
        <tissue evidence="2">Fin</tissue>
    </source>
</reference>
<dbReference type="EMBL" id="JAOPHQ010000725">
    <property type="protein sequence ID" value="KAK0153521.1"/>
    <property type="molecule type" value="Genomic_DNA"/>
</dbReference>
<dbReference type="Proteomes" id="UP001174136">
    <property type="component" value="Unassembled WGS sequence"/>
</dbReference>
<protein>
    <submittedName>
        <fullName evidence="2">3'-5' exoribonuclease 1</fullName>
    </submittedName>
</protein>
<dbReference type="GO" id="GO:0005730">
    <property type="term" value="C:nucleolus"/>
    <property type="evidence" value="ECO:0007669"/>
    <property type="project" value="TreeGrafter"/>
</dbReference>
<dbReference type="InterPro" id="IPR051274">
    <property type="entry name" value="3-5_Exoribonuclease"/>
</dbReference>
<dbReference type="Gene3D" id="3.30.420.10">
    <property type="entry name" value="Ribonuclease H-like superfamily/Ribonuclease H"/>
    <property type="match status" value="1"/>
</dbReference>
<dbReference type="AlphaFoldDB" id="A0AA47N8H2"/>
<keyword evidence="3" id="KW-1185">Reference proteome</keyword>
<sequence length="268" mass="29426">MDSTLVHCVKGVVFVRPTAHRCFIQMIPFAGLGHEQVPQHPVSRAAHPDQAEHHAGEAGLRYEGRPHSGLDDSRNIARIALRMLKDGCQLRVNERMHAGQLISVPSSAPLEGARPRSTPAPGTERHNKRTLRVHLRADCSRPASTSAFSSRVRWFASYDLSNSKRTQWKGRKRRGLIYTYAACARGQGYLLGLLGVLTGLLAAGLRGGGRAADLQVRLPQQPHLPLQLQQAPGGVAQPELRCLRRRLHLAVDAYGDVTGPDPHRDEQG</sequence>
<name>A0AA47N8H2_MERPO</name>
<gene>
    <name evidence="2" type="primary">ERI1_0</name>
    <name evidence="2" type="ORF">N1851_004787</name>
</gene>